<sequence>MRTTLNDGAVEIQRAVGEAVSLGVGLAVDVRESMPVEASHLVAHTTSQPTELSVGAPKESRTCASTRLLSPSTSSCVAPWCTTPATPQAVLYTPQFYWFHCWSGGIVNMSTPPCR</sequence>
<dbReference type="EMBL" id="CAKKTJ010000324">
    <property type="protein sequence ID" value="CAH0480677.1"/>
    <property type="molecule type" value="Genomic_DNA"/>
</dbReference>
<proteinExistence type="predicted"/>
<dbReference type="AlphaFoldDB" id="A0AAU9LCP2"/>
<accession>A0AAU9LCP2</accession>
<gene>
    <name evidence="1" type="ORF">PBS003_LOCUS7294</name>
</gene>
<comment type="caution">
    <text evidence="1">The sequence shown here is derived from an EMBL/GenBank/DDBJ whole genome shotgun (WGS) entry which is preliminary data.</text>
</comment>
<organism evidence="1 2">
    <name type="scientific">Peronospora belbahrii</name>
    <dbReference type="NCBI Taxonomy" id="622444"/>
    <lineage>
        <taxon>Eukaryota</taxon>
        <taxon>Sar</taxon>
        <taxon>Stramenopiles</taxon>
        <taxon>Oomycota</taxon>
        <taxon>Peronosporomycetes</taxon>
        <taxon>Peronosporales</taxon>
        <taxon>Peronosporaceae</taxon>
        <taxon>Peronospora</taxon>
    </lineage>
</organism>
<evidence type="ECO:0000313" key="1">
    <source>
        <dbReference type="EMBL" id="CAH0480677.1"/>
    </source>
</evidence>
<reference evidence="1" key="1">
    <citation type="submission" date="2021-11" db="EMBL/GenBank/DDBJ databases">
        <authorList>
            <person name="Islam A."/>
            <person name="Islam S."/>
            <person name="Flora M.S."/>
            <person name="Rahman M."/>
            <person name="Ziaur R.M."/>
            <person name="Epstein J.H."/>
            <person name="Hassan M."/>
            <person name="Klassen M."/>
            <person name="Woodard K."/>
            <person name="Webb A."/>
            <person name="Webby R.J."/>
            <person name="El Zowalaty M.E."/>
        </authorList>
    </citation>
    <scope>NUCLEOTIDE SEQUENCE</scope>
    <source>
        <strain evidence="1">Pbs3</strain>
    </source>
</reference>
<name>A0AAU9LCP2_9STRA</name>
<evidence type="ECO:0000313" key="2">
    <source>
        <dbReference type="Proteomes" id="UP001160483"/>
    </source>
</evidence>
<dbReference type="Proteomes" id="UP001160483">
    <property type="component" value="Unassembled WGS sequence"/>
</dbReference>
<protein>
    <submittedName>
        <fullName evidence="1">Uncharacterized protein</fullName>
    </submittedName>
</protein>